<dbReference type="EMBL" id="CP073754">
    <property type="protein sequence ID" value="QWF71411.1"/>
    <property type="molecule type" value="Genomic_DNA"/>
</dbReference>
<dbReference type="PANTHER" id="PTHR34875:SF5">
    <property type="entry name" value="GLYCINE CLEAVAGE SYSTEM TRANSCRIPTIONAL REPRESSOR"/>
    <property type="match status" value="1"/>
</dbReference>
<reference evidence="3" key="1">
    <citation type="submission" date="2021-04" db="EMBL/GenBank/DDBJ databases">
        <title>Draft genome sequence data of methanotrophic Methylovulum sp. strain S1L and Methylomonas sp. strain S2AM isolated from boreal lake water columns.</title>
        <authorList>
            <person name="Rissanen A.J."/>
            <person name="Mangayil R."/>
            <person name="Svenning M.M."/>
            <person name="Khanongnuch R."/>
        </authorList>
    </citation>
    <scope>NUCLEOTIDE SEQUENCE</scope>
    <source>
        <strain evidence="3">S2AM</strain>
    </source>
</reference>
<keyword evidence="4" id="KW-1185">Reference proteome</keyword>
<accession>A0A975MQ18</accession>
<evidence type="ECO:0000313" key="3">
    <source>
        <dbReference type="EMBL" id="QWF71411.1"/>
    </source>
</evidence>
<dbReference type="InterPro" id="IPR050990">
    <property type="entry name" value="UPF0237/GcvR_regulator"/>
</dbReference>
<dbReference type="KEGG" id="mpad:KEF85_02690"/>
<dbReference type="InterPro" id="IPR002912">
    <property type="entry name" value="ACT_dom"/>
</dbReference>
<dbReference type="InterPro" id="IPR045865">
    <property type="entry name" value="ACT-like_dom_sf"/>
</dbReference>
<dbReference type="Proteomes" id="UP000676649">
    <property type="component" value="Chromosome"/>
</dbReference>
<dbReference type="InterPro" id="IPR016867">
    <property type="entry name" value="GcvR"/>
</dbReference>
<dbReference type="SUPFAM" id="SSF55021">
    <property type="entry name" value="ACT-like"/>
    <property type="match status" value="2"/>
</dbReference>
<gene>
    <name evidence="3" type="ORF">KEF85_02690</name>
</gene>
<feature type="domain" description="ACT" evidence="2">
    <location>
        <begin position="91"/>
        <end position="174"/>
    </location>
</feature>
<dbReference type="PANTHER" id="PTHR34875">
    <property type="entry name" value="UPF0237 PROTEIN MJ1558"/>
    <property type="match status" value="1"/>
</dbReference>
<protein>
    <recommendedName>
        <fullName evidence="1">Glycine cleavage system transcriptional repressor</fullName>
    </recommendedName>
</protein>
<dbReference type="GO" id="GO:0005737">
    <property type="term" value="C:cytoplasm"/>
    <property type="evidence" value="ECO:0007669"/>
    <property type="project" value="UniProtKB-SubCell"/>
</dbReference>
<organism evidence="3 4">
    <name type="scientific">Methylomonas paludis</name>
    <dbReference type="NCBI Taxonomy" id="1173101"/>
    <lineage>
        <taxon>Bacteria</taxon>
        <taxon>Pseudomonadati</taxon>
        <taxon>Pseudomonadota</taxon>
        <taxon>Gammaproteobacteria</taxon>
        <taxon>Methylococcales</taxon>
        <taxon>Methylococcaceae</taxon>
        <taxon>Methylomonas</taxon>
    </lineage>
</organism>
<dbReference type="PIRSF" id="PIRSF028103">
    <property type="entry name" value="GcvR"/>
    <property type="match status" value="1"/>
</dbReference>
<comment type="subcellular location">
    <subcellularLocation>
        <location evidence="1">Cytoplasm</location>
    </subcellularLocation>
</comment>
<dbReference type="RefSeq" id="WP_215583196.1">
    <property type="nucleotide sequence ID" value="NZ_CP073754.1"/>
</dbReference>
<evidence type="ECO:0000256" key="1">
    <source>
        <dbReference type="PIRNR" id="PIRNR028103"/>
    </source>
</evidence>
<dbReference type="Pfam" id="PF13740">
    <property type="entry name" value="ACT_6"/>
    <property type="match status" value="1"/>
</dbReference>
<dbReference type="GO" id="GO:0006355">
    <property type="term" value="P:regulation of DNA-templated transcription"/>
    <property type="evidence" value="ECO:0007669"/>
    <property type="project" value="UniProtKB-UniRule"/>
</dbReference>
<keyword evidence="1" id="KW-0963">Cytoplasm</keyword>
<dbReference type="AlphaFoldDB" id="A0A975MQ18"/>
<evidence type="ECO:0000259" key="2">
    <source>
        <dbReference type="PROSITE" id="PS51671"/>
    </source>
</evidence>
<dbReference type="Gene3D" id="3.30.70.260">
    <property type="match status" value="2"/>
</dbReference>
<keyword evidence="1" id="KW-0678">Repressor</keyword>
<dbReference type="PROSITE" id="PS51671">
    <property type="entry name" value="ACT"/>
    <property type="match status" value="1"/>
</dbReference>
<proteinExistence type="predicted"/>
<name>A0A975MQ18_9GAMM</name>
<evidence type="ECO:0000313" key="4">
    <source>
        <dbReference type="Proteomes" id="UP000676649"/>
    </source>
</evidence>
<keyword evidence="1" id="KW-0804">Transcription</keyword>
<sequence length="174" mass="19403">MQLAISVLGNKTKDLVVETLAAVSACQCHVLELRTSNLTQLTALYVLINGNWNHIAKLEGLLDAIAKRNGVNINFMRPEKDQLTESGVPYTLETISLDKKDILVAVTTFLVERGIVIEEITASSHQTAFFSNTVFSSKFILLVPDDVRILSLREEFLDFCDNLNIDAILEPIKR</sequence>